<organism evidence="1 2">
    <name type="scientific">Tubulinosema ratisbonensis</name>
    <dbReference type="NCBI Taxonomy" id="291195"/>
    <lineage>
        <taxon>Eukaryota</taxon>
        <taxon>Fungi</taxon>
        <taxon>Fungi incertae sedis</taxon>
        <taxon>Microsporidia</taxon>
        <taxon>Tubulinosematoidea</taxon>
        <taxon>Tubulinosematidae</taxon>
        <taxon>Tubulinosema</taxon>
    </lineage>
</organism>
<keyword evidence="2" id="KW-1185">Reference proteome</keyword>
<dbReference type="EMBL" id="RCSS01000581">
    <property type="protein sequence ID" value="RVD91277.1"/>
    <property type="molecule type" value="Genomic_DNA"/>
</dbReference>
<sequence length="169" mass="20396">MNYFYLIQILYHNLTATLNKTFSFSSQPKCLMTTSNKRLKYNHEQSFLDKIECLTFDSPKLNYLLQQQIFILLASRIEKKIELRLNTHKLLQLQTLNHNTLVVLQENLIKIDKLKRDTRNFLGQAKEFYFCQRNIDVLGYDWIFLSLKSLNFSLKNFIKYLEKQKDFYF</sequence>
<dbReference type="VEuPathDB" id="MicrosporidiaDB:TUBRATIS_22690"/>
<evidence type="ECO:0000313" key="2">
    <source>
        <dbReference type="Proteomes" id="UP000282876"/>
    </source>
</evidence>
<accession>A0A437AJL1</accession>
<name>A0A437AJL1_9MICR</name>
<dbReference type="AlphaFoldDB" id="A0A437AJL1"/>
<evidence type="ECO:0000313" key="1">
    <source>
        <dbReference type="EMBL" id="RVD91277.1"/>
    </source>
</evidence>
<reference evidence="1 2" key="1">
    <citation type="submission" date="2018-10" db="EMBL/GenBank/DDBJ databases">
        <title>Draft genome sequence of the microsporidian Tubulinosema ratisbonensis.</title>
        <authorList>
            <person name="Polonais V."/>
            <person name="Peyretaillade E."/>
            <person name="Niehus S."/>
            <person name="Wawrzyniak I."/>
            <person name="Franchet A."/>
            <person name="Gaspin C."/>
            <person name="Reichstadt M."/>
            <person name="Belser C."/>
            <person name="Labadie K."/>
            <person name="Delbac F."/>
            <person name="Ferrandon D."/>
        </authorList>
    </citation>
    <scope>NUCLEOTIDE SEQUENCE [LARGE SCALE GENOMIC DNA]</scope>
    <source>
        <strain evidence="1 2">Franzen</strain>
    </source>
</reference>
<comment type="caution">
    <text evidence="1">The sequence shown here is derived from an EMBL/GenBank/DDBJ whole genome shotgun (WGS) entry which is preliminary data.</text>
</comment>
<protein>
    <submittedName>
        <fullName evidence="1">Uncharacterized protein</fullName>
    </submittedName>
</protein>
<gene>
    <name evidence="1" type="ORF">TUBRATIS_22690</name>
</gene>
<dbReference type="Proteomes" id="UP000282876">
    <property type="component" value="Unassembled WGS sequence"/>
</dbReference>
<proteinExistence type="predicted"/>